<reference evidence="1 2" key="1">
    <citation type="journal article" date="2008" name="Nature">
        <title>The genome of Laccaria bicolor provides insights into mycorrhizal symbiosis.</title>
        <authorList>
            <person name="Martin F."/>
            <person name="Aerts A."/>
            <person name="Ahren D."/>
            <person name="Brun A."/>
            <person name="Danchin E.G.J."/>
            <person name="Duchaussoy F."/>
            <person name="Gibon J."/>
            <person name="Kohler A."/>
            <person name="Lindquist E."/>
            <person name="Pereda V."/>
            <person name="Salamov A."/>
            <person name="Shapiro H.J."/>
            <person name="Wuyts J."/>
            <person name="Blaudez D."/>
            <person name="Buee M."/>
            <person name="Brokstein P."/>
            <person name="Canbaeck B."/>
            <person name="Cohen D."/>
            <person name="Courty P.E."/>
            <person name="Coutinho P.M."/>
            <person name="Delaruelle C."/>
            <person name="Detter J.C."/>
            <person name="Deveau A."/>
            <person name="DiFazio S."/>
            <person name="Duplessis S."/>
            <person name="Fraissinet-Tachet L."/>
            <person name="Lucic E."/>
            <person name="Frey-Klett P."/>
            <person name="Fourrey C."/>
            <person name="Feussner I."/>
            <person name="Gay G."/>
            <person name="Grimwood J."/>
            <person name="Hoegger P.J."/>
            <person name="Jain P."/>
            <person name="Kilaru S."/>
            <person name="Labbe J."/>
            <person name="Lin Y.C."/>
            <person name="Legue V."/>
            <person name="Le Tacon F."/>
            <person name="Marmeisse R."/>
            <person name="Melayah D."/>
            <person name="Montanini B."/>
            <person name="Muratet M."/>
            <person name="Nehls U."/>
            <person name="Niculita-Hirzel H."/>
            <person name="Oudot-Le Secq M.P."/>
            <person name="Peter M."/>
            <person name="Quesneville H."/>
            <person name="Rajashekar B."/>
            <person name="Reich M."/>
            <person name="Rouhier N."/>
            <person name="Schmutz J."/>
            <person name="Yin T."/>
            <person name="Chalot M."/>
            <person name="Henrissat B."/>
            <person name="Kuees U."/>
            <person name="Lucas S."/>
            <person name="Van de Peer Y."/>
            <person name="Podila G.K."/>
            <person name="Polle A."/>
            <person name="Pukkila P.J."/>
            <person name="Richardson P.M."/>
            <person name="Rouze P."/>
            <person name="Sanders I.R."/>
            <person name="Stajich J.E."/>
            <person name="Tunlid A."/>
            <person name="Tuskan G."/>
            <person name="Grigoriev I.V."/>
        </authorList>
    </citation>
    <scope>NUCLEOTIDE SEQUENCE [LARGE SCALE GENOMIC DNA]</scope>
    <source>
        <strain evidence="2">S238N-H82 / ATCC MYA-4686</strain>
    </source>
</reference>
<dbReference type="AlphaFoldDB" id="B0CXN5"/>
<dbReference type="GeneID" id="6072599"/>
<accession>B0CXN5</accession>
<dbReference type="HOGENOM" id="CLU_2513001_0_0_1"/>
<name>B0CXN5_LACBS</name>
<protein>
    <submittedName>
        <fullName evidence="1">Predicted protein</fullName>
    </submittedName>
</protein>
<dbReference type="InParanoid" id="B0CXN5"/>
<dbReference type="EMBL" id="DS547094">
    <property type="protein sequence ID" value="EDR12294.1"/>
    <property type="molecule type" value="Genomic_DNA"/>
</dbReference>
<dbReference type="RefSeq" id="XP_001876558.1">
    <property type="nucleotide sequence ID" value="XM_001876523.1"/>
</dbReference>
<evidence type="ECO:0000313" key="2">
    <source>
        <dbReference type="Proteomes" id="UP000001194"/>
    </source>
</evidence>
<dbReference type="KEGG" id="lbc:LACBIDRAFT_311548"/>
<evidence type="ECO:0000313" key="1">
    <source>
        <dbReference type="EMBL" id="EDR12294.1"/>
    </source>
</evidence>
<keyword evidence="2" id="KW-1185">Reference proteome</keyword>
<gene>
    <name evidence="1" type="ORF">LACBIDRAFT_311548</name>
</gene>
<proteinExistence type="predicted"/>
<organism evidence="2">
    <name type="scientific">Laccaria bicolor (strain S238N-H82 / ATCC MYA-4686)</name>
    <name type="common">Bicoloured deceiver</name>
    <name type="synonym">Laccaria laccata var. bicolor</name>
    <dbReference type="NCBI Taxonomy" id="486041"/>
    <lineage>
        <taxon>Eukaryota</taxon>
        <taxon>Fungi</taxon>
        <taxon>Dikarya</taxon>
        <taxon>Basidiomycota</taxon>
        <taxon>Agaricomycotina</taxon>
        <taxon>Agaricomycetes</taxon>
        <taxon>Agaricomycetidae</taxon>
        <taxon>Agaricales</taxon>
        <taxon>Agaricineae</taxon>
        <taxon>Hydnangiaceae</taxon>
        <taxon>Laccaria</taxon>
    </lineage>
</organism>
<sequence>MTLLLNISNTARTLSHTANRVREKGRETSAWFLICSCGPTKRCTPFSKLWLRSSRQDFCRWEKYSSCSPATPPLSSPRYHEFELI</sequence>
<dbReference type="Proteomes" id="UP000001194">
    <property type="component" value="Unassembled WGS sequence"/>
</dbReference>